<dbReference type="RefSeq" id="WP_115552085.1">
    <property type="nucleotide sequence ID" value="NZ_NXLS01000009.1"/>
</dbReference>
<sequence length="274" mass="31337">MLGIHAWNNERPKNQCSSYNVYSSIRVMTQNRQISKSSSLIRLFNTLNTPLLLDDKSFCAFDETNCCTEKSEAVILNPHSYTISYFNLIDFLLAKGGKWDYEIPFNCANIIVESEYDFDFLIPNVKAIKEIIEEYCVAMRLTKSPPPKEVIKETPTPSIYLVTATHRIHSHLAYKLGSAMILNSKSLWGYIRMPYVLSYIKETHRKEIADYEARVAKNPSLKLPPLESYTDYKQALKEKECFTYKLGKALITANSVRGGGESLLILPFFKKCVS</sequence>
<evidence type="ECO:0000313" key="2">
    <source>
        <dbReference type="Proteomes" id="UP000256650"/>
    </source>
</evidence>
<accession>A0A3D8IB83</accession>
<reference evidence="1 2" key="1">
    <citation type="submission" date="2018-04" db="EMBL/GenBank/DDBJ databases">
        <title>Novel Campyloabacter and Helicobacter Species and Strains.</title>
        <authorList>
            <person name="Mannion A.J."/>
            <person name="Shen Z."/>
            <person name="Fox J.G."/>
        </authorList>
    </citation>
    <scope>NUCLEOTIDE SEQUENCE [LARGE SCALE GENOMIC DNA]</scope>
    <source>
        <strain evidence="1 2">MIT 99-5101</strain>
    </source>
</reference>
<dbReference type="GeneID" id="82536234"/>
<keyword evidence="2" id="KW-1185">Reference proteome</keyword>
<name>A0A3D8IB83_9HELI</name>
<dbReference type="AlphaFoldDB" id="A0A3D8IB83"/>
<evidence type="ECO:0000313" key="1">
    <source>
        <dbReference type="EMBL" id="RDU62024.1"/>
    </source>
</evidence>
<gene>
    <name evidence="1" type="ORF">CQA43_08060</name>
</gene>
<dbReference type="EMBL" id="NXLS01000009">
    <property type="protein sequence ID" value="RDU62024.1"/>
    <property type="molecule type" value="Genomic_DNA"/>
</dbReference>
<protein>
    <submittedName>
        <fullName evidence="1">Uncharacterized protein</fullName>
    </submittedName>
</protein>
<dbReference type="OrthoDB" id="5323491at2"/>
<organism evidence="1 2">
    <name type="scientific">Helicobacter ganmani</name>
    <dbReference type="NCBI Taxonomy" id="60246"/>
    <lineage>
        <taxon>Bacteria</taxon>
        <taxon>Pseudomonadati</taxon>
        <taxon>Campylobacterota</taxon>
        <taxon>Epsilonproteobacteria</taxon>
        <taxon>Campylobacterales</taxon>
        <taxon>Helicobacteraceae</taxon>
        <taxon>Helicobacter</taxon>
    </lineage>
</organism>
<dbReference type="Proteomes" id="UP000256650">
    <property type="component" value="Unassembled WGS sequence"/>
</dbReference>
<proteinExistence type="predicted"/>
<comment type="caution">
    <text evidence="1">The sequence shown here is derived from an EMBL/GenBank/DDBJ whole genome shotgun (WGS) entry which is preliminary data.</text>
</comment>